<organism evidence="1 2">
    <name type="scientific">Salix koriyanagi</name>
    <dbReference type="NCBI Taxonomy" id="2511006"/>
    <lineage>
        <taxon>Eukaryota</taxon>
        <taxon>Viridiplantae</taxon>
        <taxon>Streptophyta</taxon>
        <taxon>Embryophyta</taxon>
        <taxon>Tracheophyta</taxon>
        <taxon>Spermatophyta</taxon>
        <taxon>Magnoliopsida</taxon>
        <taxon>eudicotyledons</taxon>
        <taxon>Gunneridae</taxon>
        <taxon>Pentapetalae</taxon>
        <taxon>rosids</taxon>
        <taxon>fabids</taxon>
        <taxon>Malpighiales</taxon>
        <taxon>Salicaceae</taxon>
        <taxon>Saliceae</taxon>
        <taxon>Salix</taxon>
    </lineage>
</organism>
<reference evidence="1" key="1">
    <citation type="submission" date="2022-11" db="EMBL/GenBank/DDBJ databases">
        <authorList>
            <person name="Hyden B.L."/>
            <person name="Feng K."/>
            <person name="Yates T."/>
            <person name="Jawdy S."/>
            <person name="Smart L.B."/>
            <person name="Muchero W."/>
        </authorList>
    </citation>
    <scope>NUCLEOTIDE SEQUENCE</scope>
    <source>
        <tissue evidence="1">Shoot tip</tissue>
    </source>
</reference>
<gene>
    <name evidence="1" type="ORF">OIU74_023113</name>
</gene>
<evidence type="ECO:0000313" key="1">
    <source>
        <dbReference type="EMBL" id="KAJ6764170.1"/>
    </source>
</evidence>
<dbReference type="EMBL" id="JAPFFM010000004">
    <property type="protein sequence ID" value="KAJ6764170.1"/>
    <property type="molecule type" value="Genomic_DNA"/>
</dbReference>
<dbReference type="Proteomes" id="UP001151752">
    <property type="component" value="Chromosome 12"/>
</dbReference>
<protein>
    <submittedName>
        <fullName evidence="1">Uncharacterized protein</fullName>
    </submittedName>
</protein>
<dbReference type="AlphaFoldDB" id="A0A9Q0WEJ2"/>
<accession>A0A9Q0WEJ2</accession>
<comment type="caution">
    <text evidence="1">The sequence shown here is derived from an EMBL/GenBank/DDBJ whole genome shotgun (WGS) entry which is preliminary data.</text>
</comment>
<sequence length="91" mass="9147">MSSKKAIYESSILLDFGADDEVVDSGFTVVGAVGLVATAVVKVPAFGFGLGMTASLLTRTEAGIIAVSSGVCCASGLLTTVDAADFTYDGF</sequence>
<proteinExistence type="predicted"/>
<name>A0A9Q0WEJ2_9ROSI</name>
<reference evidence="1" key="2">
    <citation type="journal article" date="2023" name="Int. J. Mol. Sci.">
        <title>De Novo Assembly and Annotation of 11 Diverse Shrub Willow (Salix) Genomes Reveals Novel Gene Organization in Sex-Linked Regions.</title>
        <authorList>
            <person name="Hyden B."/>
            <person name="Feng K."/>
            <person name="Yates T.B."/>
            <person name="Jawdy S."/>
            <person name="Cereghino C."/>
            <person name="Smart L.B."/>
            <person name="Muchero W."/>
        </authorList>
    </citation>
    <scope>NUCLEOTIDE SEQUENCE</scope>
    <source>
        <tissue evidence="1">Shoot tip</tissue>
    </source>
</reference>
<keyword evidence="2" id="KW-1185">Reference proteome</keyword>
<evidence type="ECO:0000313" key="2">
    <source>
        <dbReference type="Proteomes" id="UP001151752"/>
    </source>
</evidence>